<keyword evidence="2" id="KW-1133">Transmembrane helix</keyword>
<keyword evidence="2" id="KW-0812">Transmembrane</keyword>
<comment type="caution">
    <text evidence="3">The sequence shown here is derived from an EMBL/GenBank/DDBJ whole genome shotgun (WGS) entry which is preliminary data.</text>
</comment>
<reference evidence="3 4" key="1">
    <citation type="journal article" date="2018" name="PLoS ONE">
        <title>The draft genome of Kipferlia bialata reveals reductive genome evolution in fornicate parasites.</title>
        <authorList>
            <person name="Tanifuji G."/>
            <person name="Takabayashi S."/>
            <person name="Kume K."/>
            <person name="Takagi M."/>
            <person name="Nakayama T."/>
            <person name="Kamikawa R."/>
            <person name="Inagaki Y."/>
            <person name="Hashimoto T."/>
        </authorList>
    </citation>
    <scope>NUCLEOTIDE SEQUENCE [LARGE SCALE GENOMIC DNA]</scope>
    <source>
        <strain evidence="3">NY0173</strain>
    </source>
</reference>
<dbReference type="EMBL" id="BDIP01003046">
    <property type="protein sequence ID" value="GIQ87195.1"/>
    <property type="molecule type" value="Genomic_DNA"/>
</dbReference>
<dbReference type="AlphaFoldDB" id="A0A9K3GM33"/>
<evidence type="ECO:0000313" key="4">
    <source>
        <dbReference type="Proteomes" id="UP000265618"/>
    </source>
</evidence>
<feature type="compositionally biased region" description="Acidic residues" evidence="1">
    <location>
        <begin position="268"/>
        <end position="283"/>
    </location>
</feature>
<name>A0A9K3GM33_9EUKA</name>
<feature type="region of interest" description="Disordered" evidence="1">
    <location>
        <begin position="195"/>
        <end position="283"/>
    </location>
</feature>
<protein>
    <recommendedName>
        <fullName evidence="5">Transmembrane protein</fullName>
    </recommendedName>
</protein>
<evidence type="ECO:0000256" key="2">
    <source>
        <dbReference type="SAM" id="Phobius"/>
    </source>
</evidence>
<evidence type="ECO:0000256" key="1">
    <source>
        <dbReference type="SAM" id="MobiDB-lite"/>
    </source>
</evidence>
<accession>A0A9K3GM33</accession>
<evidence type="ECO:0000313" key="3">
    <source>
        <dbReference type="EMBL" id="GIQ87195.1"/>
    </source>
</evidence>
<feature type="transmembrane region" description="Helical" evidence="2">
    <location>
        <begin position="39"/>
        <end position="60"/>
    </location>
</feature>
<dbReference type="Proteomes" id="UP000265618">
    <property type="component" value="Unassembled WGS sequence"/>
</dbReference>
<sequence>LSSSDFMMVCQALNAKVTSRASHPAYVKAESTVRRKRRLAMIGYSIAFIICLVMLIKSISDINSGSQSSGTVVLAALSAACMVALIPVSIFTVVGCYRPPDERQGPLVEVIESVCVSLSDRYEHRGVSFSVFSVPVPDTHISQYQDIRMCVVLDVLEIDPAVSFSPRVSEMDVGAMERHGSRGVFQSPSLSASTLRTTRYAQRSVGPSIPGGMGESEGSEAGEEGRQYEDSEHTSDIERQREREREREYSDDAPRYGERDSVIYGDQVDSELVTESDGFDSDL</sequence>
<feature type="transmembrane region" description="Helical" evidence="2">
    <location>
        <begin position="72"/>
        <end position="97"/>
    </location>
</feature>
<keyword evidence="4" id="KW-1185">Reference proteome</keyword>
<feature type="compositionally biased region" description="Basic and acidic residues" evidence="1">
    <location>
        <begin position="223"/>
        <end position="261"/>
    </location>
</feature>
<keyword evidence="2" id="KW-0472">Membrane</keyword>
<proteinExistence type="predicted"/>
<evidence type="ECO:0008006" key="5">
    <source>
        <dbReference type="Google" id="ProtNLM"/>
    </source>
</evidence>
<organism evidence="3 4">
    <name type="scientific">Kipferlia bialata</name>
    <dbReference type="NCBI Taxonomy" id="797122"/>
    <lineage>
        <taxon>Eukaryota</taxon>
        <taxon>Metamonada</taxon>
        <taxon>Carpediemonas-like organisms</taxon>
        <taxon>Kipferlia</taxon>
    </lineage>
</organism>
<feature type="non-terminal residue" evidence="3">
    <location>
        <position position="1"/>
    </location>
</feature>
<gene>
    <name evidence="3" type="ORF">KIPB_009190</name>
</gene>